<comment type="caution">
    <text evidence="2">The sequence shown here is derived from an EMBL/GenBank/DDBJ whole genome shotgun (WGS) entry which is preliminary data.</text>
</comment>
<feature type="chain" id="PRO_5015190394" evidence="1">
    <location>
        <begin position="24"/>
        <end position="69"/>
    </location>
</feature>
<evidence type="ECO:0000256" key="1">
    <source>
        <dbReference type="SAM" id="SignalP"/>
    </source>
</evidence>
<evidence type="ECO:0000313" key="3">
    <source>
        <dbReference type="Proteomes" id="UP000237000"/>
    </source>
</evidence>
<evidence type="ECO:0000313" key="2">
    <source>
        <dbReference type="EMBL" id="PON54810.1"/>
    </source>
</evidence>
<sequence length="69" mass="7062">MAICACTLIFSYCIVCSSPTASGACTGTPPLMGSSLNLGLAQLLMGPLSFAIWVGIGGTDAIEDELIMY</sequence>
<reference evidence="3" key="1">
    <citation type="submission" date="2016-06" db="EMBL/GenBank/DDBJ databases">
        <title>Parallel loss of symbiosis genes in relatives of nitrogen-fixing non-legume Parasponia.</title>
        <authorList>
            <person name="Van Velzen R."/>
            <person name="Holmer R."/>
            <person name="Bu F."/>
            <person name="Rutten L."/>
            <person name="Van Zeijl A."/>
            <person name="Liu W."/>
            <person name="Santuari L."/>
            <person name="Cao Q."/>
            <person name="Sharma T."/>
            <person name="Shen D."/>
            <person name="Roswanjaya Y."/>
            <person name="Wardhani T."/>
            <person name="Kalhor M.S."/>
            <person name="Jansen J."/>
            <person name="Van den Hoogen J."/>
            <person name="Gungor B."/>
            <person name="Hartog M."/>
            <person name="Hontelez J."/>
            <person name="Verver J."/>
            <person name="Yang W.-C."/>
            <person name="Schijlen E."/>
            <person name="Repin R."/>
            <person name="Schilthuizen M."/>
            <person name="Schranz E."/>
            <person name="Heidstra R."/>
            <person name="Miyata K."/>
            <person name="Fedorova E."/>
            <person name="Kohlen W."/>
            <person name="Bisseling T."/>
            <person name="Smit S."/>
            <person name="Geurts R."/>
        </authorList>
    </citation>
    <scope>NUCLEOTIDE SEQUENCE [LARGE SCALE GENOMIC DNA]</scope>
    <source>
        <strain evidence="3">cv. RG33-2</strain>
    </source>
</reference>
<protein>
    <submittedName>
        <fullName evidence="2">Uncharacterized protein</fullName>
    </submittedName>
</protein>
<accession>A0A2P5C182</accession>
<dbReference type="AlphaFoldDB" id="A0A2P5C182"/>
<name>A0A2P5C182_TREOI</name>
<gene>
    <name evidence="2" type="ORF">TorRG33x02_301310</name>
</gene>
<dbReference type="Proteomes" id="UP000237000">
    <property type="component" value="Unassembled WGS sequence"/>
</dbReference>
<proteinExistence type="predicted"/>
<feature type="signal peptide" evidence="1">
    <location>
        <begin position="1"/>
        <end position="23"/>
    </location>
</feature>
<organism evidence="2 3">
    <name type="scientific">Trema orientale</name>
    <name type="common">Charcoal tree</name>
    <name type="synonym">Celtis orientalis</name>
    <dbReference type="NCBI Taxonomy" id="63057"/>
    <lineage>
        <taxon>Eukaryota</taxon>
        <taxon>Viridiplantae</taxon>
        <taxon>Streptophyta</taxon>
        <taxon>Embryophyta</taxon>
        <taxon>Tracheophyta</taxon>
        <taxon>Spermatophyta</taxon>
        <taxon>Magnoliopsida</taxon>
        <taxon>eudicotyledons</taxon>
        <taxon>Gunneridae</taxon>
        <taxon>Pentapetalae</taxon>
        <taxon>rosids</taxon>
        <taxon>fabids</taxon>
        <taxon>Rosales</taxon>
        <taxon>Cannabaceae</taxon>
        <taxon>Trema</taxon>
    </lineage>
</organism>
<dbReference type="InParanoid" id="A0A2P5C182"/>
<keyword evidence="3" id="KW-1185">Reference proteome</keyword>
<keyword evidence="1" id="KW-0732">Signal</keyword>
<dbReference type="EMBL" id="JXTC01000427">
    <property type="protein sequence ID" value="PON54810.1"/>
    <property type="molecule type" value="Genomic_DNA"/>
</dbReference>